<dbReference type="SUPFAM" id="SSF53098">
    <property type="entry name" value="Ribonuclease H-like"/>
    <property type="match status" value="1"/>
</dbReference>
<dbReference type="PANTHER" id="PTHR37984">
    <property type="entry name" value="PROTEIN CBG26694"/>
    <property type="match status" value="1"/>
</dbReference>
<dbReference type="InterPro" id="IPR001584">
    <property type="entry name" value="Integrase_cat-core"/>
</dbReference>
<dbReference type="EMBL" id="KQ483848">
    <property type="protein sequence ID" value="KYP40261.1"/>
    <property type="molecule type" value="Genomic_DNA"/>
</dbReference>
<proteinExistence type="predicted"/>
<protein>
    <submittedName>
        <fullName evidence="2">Pol polyprotein</fullName>
    </submittedName>
</protein>
<dbReference type="InterPro" id="IPR012337">
    <property type="entry name" value="RNaseH-like_sf"/>
</dbReference>
<keyword evidence="3" id="KW-1185">Reference proteome</keyword>
<dbReference type="Proteomes" id="UP000075243">
    <property type="component" value="Unassembled WGS sequence"/>
</dbReference>
<evidence type="ECO:0000313" key="2">
    <source>
        <dbReference type="EMBL" id="KYP40261.1"/>
    </source>
</evidence>
<accession>A0A151RCK4</accession>
<reference evidence="2" key="1">
    <citation type="journal article" date="2012" name="Nat. Biotechnol.">
        <title>Draft genome sequence of pigeonpea (Cajanus cajan), an orphan legume crop of resource-poor farmers.</title>
        <authorList>
            <person name="Varshney R.K."/>
            <person name="Chen W."/>
            <person name="Li Y."/>
            <person name="Bharti A.K."/>
            <person name="Saxena R.K."/>
            <person name="Schlueter J.A."/>
            <person name="Donoghue M.T."/>
            <person name="Azam S."/>
            <person name="Fan G."/>
            <person name="Whaley A.M."/>
            <person name="Farmer A.D."/>
            <person name="Sheridan J."/>
            <person name="Iwata A."/>
            <person name="Tuteja R."/>
            <person name="Penmetsa R.V."/>
            <person name="Wu W."/>
            <person name="Upadhyaya H.D."/>
            <person name="Yang S.P."/>
            <person name="Shah T."/>
            <person name="Saxena K.B."/>
            <person name="Michael T."/>
            <person name="McCombie W.R."/>
            <person name="Yang B."/>
            <person name="Zhang G."/>
            <person name="Yang H."/>
            <person name="Wang J."/>
            <person name="Spillane C."/>
            <person name="Cook D.R."/>
            <person name="May G.D."/>
            <person name="Xu X."/>
            <person name="Jackson S.A."/>
        </authorList>
    </citation>
    <scope>NUCLEOTIDE SEQUENCE [LARGE SCALE GENOMIC DNA]</scope>
</reference>
<dbReference type="PANTHER" id="PTHR37984:SF5">
    <property type="entry name" value="PROTEIN NYNRIN-LIKE"/>
    <property type="match status" value="1"/>
</dbReference>
<dbReference type="GO" id="GO:0015074">
    <property type="term" value="P:DNA integration"/>
    <property type="evidence" value="ECO:0007669"/>
    <property type="project" value="InterPro"/>
</dbReference>
<dbReference type="InterPro" id="IPR036397">
    <property type="entry name" value="RNaseH_sf"/>
</dbReference>
<dbReference type="AlphaFoldDB" id="A0A151RCK4"/>
<dbReference type="PROSITE" id="PS50994">
    <property type="entry name" value="INTEGRASE"/>
    <property type="match status" value="1"/>
</dbReference>
<dbReference type="GO" id="GO:0003676">
    <property type="term" value="F:nucleic acid binding"/>
    <property type="evidence" value="ECO:0007669"/>
    <property type="project" value="InterPro"/>
</dbReference>
<sequence>MDILGPFPVAKGQLKFLLVGIDYFTKWIEAEALAKITVANVQRFTWKKIICRYGLPRAITTDNGKQFVDKNFEQFLGQLGINHKVTSVEHPQTNGQVEAANKVVLRELRKRLGSSKGEWVDELPSVLWAYHCTPQTTTQETPYKLTYGSDSMIPVEVGEPSHRRLTFDTTQNTEALRIDLDLIDETRECAQVQEEACKLRASRRYNSKLKPRSFREGDLVWRAVREARKDISAGKFAANWEGPFRILECLQNGAYRLVELSGKVIPRTWNATHLKFYYS</sequence>
<dbReference type="InterPro" id="IPR050951">
    <property type="entry name" value="Retrovirus_Pol_polyprotein"/>
</dbReference>
<evidence type="ECO:0000259" key="1">
    <source>
        <dbReference type="PROSITE" id="PS50994"/>
    </source>
</evidence>
<name>A0A151RCK4_CAJCA</name>
<feature type="domain" description="Integrase catalytic" evidence="1">
    <location>
        <begin position="1"/>
        <end position="150"/>
    </location>
</feature>
<gene>
    <name evidence="2" type="ORF">KK1_038415</name>
</gene>
<dbReference type="Gene3D" id="3.30.420.10">
    <property type="entry name" value="Ribonuclease H-like superfamily/Ribonuclease H"/>
    <property type="match status" value="1"/>
</dbReference>
<dbReference type="Gramene" id="C.cajan_38302.t">
    <property type="protein sequence ID" value="C.cajan_38302.t.cds1"/>
    <property type="gene ID" value="C.cajan_38302"/>
</dbReference>
<dbReference type="Pfam" id="PF00665">
    <property type="entry name" value="rve"/>
    <property type="match status" value="1"/>
</dbReference>
<organism evidence="2 3">
    <name type="scientific">Cajanus cajan</name>
    <name type="common">Pigeon pea</name>
    <name type="synonym">Cajanus indicus</name>
    <dbReference type="NCBI Taxonomy" id="3821"/>
    <lineage>
        <taxon>Eukaryota</taxon>
        <taxon>Viridiplantae</taxon>
        <taxon>Streptophyta</taxon>
        <taxon>Embryophyta</taxon>
        <taxon>Tracheophyta</taxon>
        <taxon>Spermatophyta</taxon>
        <taxon>Magnoliopsida</taxon>
        <taxon>eudicotyledons</taxon>
        <taxon>Gunneridae</taxon>
        <taxon>Pentapetalae</taxon>
        <taxon>rosids</taxon>
        <taxon>fabids</taxon>
        <taxon>Fabales</taxon>
        <taxon>Fabaceae</taxon>
        <taxon>Papilionoideae</taxon>
        <taxon>50 kb inversion clade</taxon>
        <taxon>NPAAA clade</taxon>
        <taxon>indigoferoid/millettioid clade</taxon>
        <taxon>Phaseoleae</taxon>
        <taxon>Cajanus</taxon>
    </lineage>
</organism>
<evidence type="ECO:0000313" key="3">
    <source>
        <dbReference type="Proteomes" id="UP000075243"/>
    </source>
</evidence>